<reference evidence="1" key="1">
    <citation type="submission" date="2020-05" db="EMBL/GenBank/DDBJ databases">
        <authorList>
            <person name="Chiriac C."/>
            <person name="Salcher M."/>
            <person name="Ghai R."/>
            <person name="Kavagutti S V."/>
        </authorList>
    </citation>
    <scope>NUCLEOTIDE SEQUENCE</scope>
</reference>
<accession>A0A6J6BJE3</accession>
<dbReference type="EMBL" id="CAEZSB010000102">
    <property type="protein sequence ID" value="CAB4538523.1"/>
    <property type="molecule type" value="Genomic_DNA"/>
</dbReference>
<dbReference type="AlphaFoldDB" id="A0A6J6BJE3"/>
<gene>
    <name evidence="1" type="ORF">UFOPK1395_00927</name>
</gene>
<sequence length="50" mass="5248">MLLIEVVTPLETTQCAAVATICGVTSPPEQADLPKRILTTCSEPIALVPL</sequence>
<organism evidence="1">
    <name type="scientific">freshwater metagenome</name>
    <dbReference type="NCBI Taxonomy" id="449393"/>
    <lineage>
        <taxon>unclassified sequences</taxon>
        <taxon>metagenomes</taxon>
        <taxon>ecological metagenomes</taxon>
    </lineage>
</organism>
<name>A0A6J6BJE3_9ZZZZ</name>
<protein>
    <submittedName>
        <fullName evidence="1">Unannotated protein</fullName>
    </submittedName>
</protein>
<evidence type="ECO:0000313" key="1">
    <source>
        <dbReference type="EMBL" id="CAB4538523.1"/>
    </source>
</evidence>
<proteinExistence type="predicted"/>